<evidence type="ECO:0000256" key="1">
    <source>
        <dbReference type="ARBA" id="ARBA00000085"/>
    </source>
</evidence>
<evidence type="ECO:0000256" key="2">
    <source>
        <dbReference type="ARBA" id="ARBA00012438"/>
    </source>
</evidence>
<dbReference type="Proteomes" id="UP001495147">
    <property type="component" value="Unassembled WGS sequence"/>
</dbReference>
<gene>
    <name evidence="9" type="ORF">ABDJ85_04965</name>
</gene>
<dbReference type="Pfam" id="PF05226">
    <property type="entry name" value="CHASE2"/>
    <property type="match status" value="1"/>
</dbReference>
<dbReference type="SUPFAM" id="SSF55874">
    <property type="entry name" value="ATPase domain of HSP90 chaperone/DNA topoisomerase II/histidine kinase"/>
    <property type="match status" value="1"/>
</dbReference>
<keyword evidence="6" id="KW-0812">Transmembrane</keyword>
<dbReference type="Pfam" id="PF02518">
    <property type="entry name" value="HATPase_c"/>
    <property type="match status" value="1"/>
</dbReference>
<evidence type="ECO:0000313" key="9">
    <source>
        <dbReference type="EMBL" id="MEO3690810.1"/>
    </source>
</evidence>
<dbReference type="Gene3D" id="3.30.565.10">
    <property type="entry name" value="Histidine kinase-like ATPase, C-terminal domain"/>
    <property type="match status" value="1"/>
</dbReference>
<dbReference type="SMART" id="SM01080">
    <property type="entry name" value="CHASE2"/>
    <property type="match status" value="1"/>
</dbReference>
<accession>A0ABV0FYN0</accession>
<dbReference type="PROSITE" id="PS50109">
    <property type="entry name" value="HIS_KIN"/>
    <property type="match status" value="1"/>
</dbReference>
<dbReference type="InterPro" id="IPR001789">
    <property type="entry name" value="Sig_transdc_resp-reg_receiver"/>
</dbReference>
<comment type="catalytic activity">
    <reaction evidence="1">
        <text>ATP + protein L-histidine = ADP + protein N-phospho-L-histidine.</text>
        <dbReference type="EC" id="2.7.13.3"/>
    </reaction>
</comment>
<dbReference type="EC" id="2.7.13.3" evidence="2"/>
<dbReference type="Gene3D" id="1.10.287.130">
    <property type="match status" value="1"/>
</dbReference>
<proteinExistence type="predicted"/>
<dbReference type="CDD" id="cd16922">
    <property type="entry name" value="HATPase_EvgS-ArcB-TorS-like"/>
    <property type="match status" value="1"/>
</dbReference>
<organism evidence="9 10">
    <name type="scientific">Roseateles paludis</name>
    <dbReference type="NCBI Taxonomy" id="3145238"/>
    <lineage>
        <taxon>Bacteria</taxon>
        <taxon>Pseudomonadati</taxon>
        <taxon>Pseudomonadota</taxon>
        <taxon>Betaproteobacteria</taxon>
        <taxon>Burkholderiales</taxon>
        <taxon>Sphaerotilaceae</taxon>
        <taxon>Roseateles</taxon>
    </lineage>
</organism>
<dbReference type="SUPFAM" id="SSF52172">
    <property type="entry name" value="CheY-like"/>
    <property type="match status" value="1"/>
</dbReference>
<comment type="caution">
    <text evidence="9">The sequence shown here is derived from an EMBL/GenBank/DDBJ whole genome shotgun (WGS) entry which is preliminary data.</text>
</comment>
<feature type="transmembrane region" description="Helical" evidence="6">
    <location>
        <begin position="413"/>
        <end position="433"/>
    </location>
</feature>
<dbReference type="InterPro" id="IPR005467">
    <property type="entry name" value="His_kinase_dom"/>
</dbReference>
<dbReference type="CDD" id="cd17546">
    <property type="entry name" value="REC_hyHK_CKI1_RcsC-like"/>
    <property type="match status" value="1"/>
</dbReference>
<evidence type="ECO:0000256" key="6">
    <source>
        <dbReference type="SAM" id="Phobius"/>
    </source>
</evidence>
<evidence type="ECO:0000256" key="4">
    <source>
        <dbReference type="ARBA" id="ARBA00023012"/>
    </source>
</evidence>
<dbReference type="PANTHER" id="PTHR45339:SF1">
    <property type="entry name" value="HYBRID SIGNAL TRANSDUCTION HISTIDINE KINASE J"/>
    <property type="match status" value="1"/>
</dbReference>
<dbReference type="SUPFAM" id="SSF47384">
    <property type="entry name" value="Homodimeric domain of signal transducing histidine kinase"/>
    <property type="match status" value="1"/>
</dbReference>
<keyword evidence="6" id="KW-0472">Membrane</keyword>
<feature type="transmembrane region" description="Helical" evidence="6">
    <location>
        <begin position="384"/>
        <end position="407"/>
    </location>
</feature>
<dbReference type="InterPro" id="IPR003661">
    <property type="entry name" value="HisK_dim/P_dom"/>
</dbReference>
<feature type="modified residue" description="4-aspartylphosphate" evidence="5">
    <location>
        <position position="757"/>
    </location>
</feature>
<feature type="domain" description="Histidine kinase" evidence="7">
    <location>
        <begin position="465"/>
        <end position="682"/>
    </location>
</feature>
<dbReference type="Gene3D" id="3.40.50.2300">
    <property type="match status" value="1"/>
</dbReference>
<evidence type="ECO:0000259" key="7">
    <source>
        <dbReference type="PROSITE" id="PS50109"/>
    </source>
</evidence>
<dbReference type="CDD" id="cd00082">
    <property type="entry name" value="HisKA"/>
    <property type="match status" value="1"/>
</dbReference>
<dbReference type="SMART" id="SM00388">
    <property type="entry name" value="HisKA"/>
    <property type="match status" value="1"/>
</dbReference>
<dbReference type="InterPro" id="IPR036890">
    <property type="entry name" value="HATPase_C_sf"/>
</dbReference>
<feature type="transmembrane region" description="Helical" evidence="6">
    <location>
        <begin position="349"/>
        <end position="372"/>
    </location>
</feature>
<dbReference type="PANTHER" id="PTHR45339">
    <property type="entry name" value="HYBRID SIGNAL TRANSDUCTION HISTIDINE KINASE J"/>
    <property type="match status" value="1"/>
</dbReference>
<evidence type="ECO:0000259" key="8">
    <source>
        <dbReference type="PROSITE" id="PS50110"/>
    </source>
</evidence>
<dbReference type="PROSITE" id="PS50110">
    <property type="entry name" value="RESPONSE_REGULATORY"/>
    <property type="match status" value="1"/>
</dbReference>
<dbReference type="PRINTS" id="PR00344">
    <property type="entry name" value="BCTRLSENSOR"/>
</dbReference>
<sequence>MNLASVLDAQRAWRRLPWLALPAGVLLWALLGALGWQERLDQLLSDTALEATAPAAVPSSVLRVDIDDASLRLLREPLGEWPYDRHVYALLMDYLRDCGVRLVVFDIVFAGAREGEAGFAAALRAGPPAVLAAAGLTARPAGVEPERVSEAERDALQRLGLPAEGGTPWAAWTPPSDGLLTPLQGPGSLGLISTPLDADGVLRRVPLLHQVAGQQLPSLGLAAWLRASDQTRWTLEPGTRSSTGRLQAGGRQWPVDALGRAVLRLPAPSAADHAQPALLRWQRLMQAALGVADDAALRTHLAGKVVFIGSNAFFADEVMTPVGRMTGTQLNAAVFDALEAQALLAQDGWVWWLGQALLLGLALLPVGARGVLGPRAGAARWRRWLVSPAALALLSLALAASVVAYGLTAVGVLLAPGLALEVLLLGLLLGAAARWMSQRQRERELEREAAVAEAESRAKTELLSQVSHEMRTPMNAVIGMADILARSPLKPDQAHYVEVLRAAAQQAFALINDLLDNARIQSGRMSLNPAPFDLVDLVDLQLELLRPRAQDKQLWLRAFAQRAVAGHVMGDAQRVAQIVSNLVGNALKFTATGGVSVQLTRQDDGLVCIEVRDTGVGIDPAQLERIFEPFAQAHAGVAARFGGTGLGLSITRNLARLMGGDVSVSSEPGVGSCFTVTLDLPALAADADAVNVAVALVSESQASPTRCLRLLLCEDNEVNVLVVEAMLGPLGHEVVAHNGIEGLACLASAQFDLVLMDMQMPELDGVAATRRWREIEQREARERTPIVALTANALDADLRAALDAGCDAHVTKPITLPALLQVLARYGR</sequence>
<keyword evidence="3 5" id="KW-0597">Phosphoprotein</keyword>
<keyword evidence="4" id="KW-0902">Two-component regulatory system</keyword>
<dbReference type="Pfam" id="PF00512">
    <property type="entry name" value="HisKA"/>
    <property type="match status" value="1"/>
</dbReference>
<keyword evidence="6" id="KW-1133">Transmembrane helix</keyword>
<reference evidence="9 10" key="1">
    <citation type="submission" date="2024-05" db="EMBL/GenBank/DDBJ databases">
        <title>Roseateles sp. DJS-2-20 16S ribosomal RNA gene Genome sequencing and assembly.</title>
        <authorList>
            <person name="Woo H."/>
        </authorList>
    </citation>
    <scope>NUCLEOTIDE SEQUENCE [LARGE SCALE GENOMIC DNA]</scope>
    <source>
        <strain evidence="9 10">DJS-2-20</strain>
    </source>
</reference>
<name>A0ABV0FYN0_9BURK</name>
<keyword evidence="10" id="KW-1185">Reference proteome</keyword>
<dbReference type="InterPro" id="IPR007890">
    <property type="entry name" value="CHASE2"/>
</dbReference>
<dbReference type="EMBL" id="JBDPZD010000001">
    <property type="protein sequence ID" value="MEO3690810.1"/>
    <property type="molecule type" value="Genomic_DNA"/>
</dbReference>
<dbReference type="InterPro" id="IPR003594">
    <property type="entry name" value="HATPase_dom"/>
</dbReference>
<evidence type="ECO:0000256" key="3">
    <source>
        <dbReference type="ARBA" id="ARBA00022553"/>
    </source>
</evidence>
<dbReference type="InterPro" id="IPR011006">
    <property type="entry name" value="CheY-like_superfamily"/>
</dbReference>
<dbReference type="InterPro" id="IPR036097">
    <property type="entry name" value="HisK_dim/P_sf"/>
</dbReference>
<evidence type="ECO:0000256" key="5">
    <source>
        <dbReference type="PROSITE-ProRule" id="PRU00169"/>
    </source>
</evidence>
<protein>
    <recommendedName>
        <fullName evidence="2">histidine kinase</fullName>
        <ecNumber evidence="2">2.7.13.3</ecNumber>
    </recommendedName>
</protein>
<dbReference type="Pfam" id="PF00072">
    <property type="entry name" value="Response_reg"/>
    <property type="match status" value="1"/>
</dbReference>
<dbReference type="InterPro" id="IPR004358">
    <property type="entry name" value="Sig_transdc_His_kin-like_C"/>
</dbReference>
<dbReference type="RefSeq" id="WP_347703630.1">
    <property type="nucleotide sequence ID" value="NZ_JBDPZD010000001.1"/>
</dbReference>
<evidence type="ECO:0000313" key="10">
    <source>
        <dbReference type="Proteomes" id="UP001495147"/>
    </source>
</evidence>
<feature type="domain" description="Response regulatory" evidence="8">
    <location>
        <begin position="709"/>
        <end position="827"/>
    </location>
</feature>
<dbReference type="SMART" id="SM00448">
    <property type="entry name" value="REC"/>
    <property type="match status" value="1"/>
</dbReference>
<dbReference type="SMART" id="SM00387">
    <property type="entry name" value="HATPase_c"/>
    <property type="match status" value="1"/>
</dbReference>